<keyword evidence="2" id="KW-1185">Reference proteome</keyword>
<name>A0A067TX41_GALM3</name>
<reference evidence="2" key="1">
    <citation type="journal article" date="2014" name="Proc. Natl. Acad. Sci. U.S.A.">
        <title>Extensive sampling of basidiomycete genomes demonstrates inadequacy of the white-rot/brown-rot paradigm for wood decay fungi.</title>
        <authorList>
            <person name="Riley R."/>
            <person name="Salamov A.A."/>
            <person name="Brown D.W."/>
            <person name="Nagy L.G."/>
            <person name="Floudas D."/>
            <person name="Held B.W."/>
            <person name="Levasseur A."/>
            <person name="Lombard V."/>
            <person name="Morin E."/>
            <person name="Otillar R."/>
            <person name="Lindquist E.A."/>
            <person name="Sun H."/>
            <person name="LaButti K.M."/>
            <person name="Schmutz J."/>
            <person name="Jabbour D."/>
            <person name="Luo H."/>
            <person name="Baker S.E."/>
            <person name="Pisabarro A.G."/>
            <person name="Walton J.D."/>
            <person name="Blanchette R.A."/>
            <person name="Henrissat B."/>
            <person name="Martin F."/>
            <person name="Cullen D."/>
            <person name="Hibbett D.S."/>
            <person name="Grigoriev I.V."/>
        </authorList>
    </citation>
    <scope>NUCLEOTIDE SEQUENCE [LARGE SCALE GENOMIC DNA]</scope>
    <source>
        <strain evidence="2">CBS 339.88</strain>
    </source>
</reference>
<accession>A0A067TX41</accession>
<dbReference type="HOGENOM" id="CLU_811369_0_0_1"/>
<dbReference type="AlphaFoldDB" id="A0A067TX41"/>
<evidence type="ECO:0000313" key="1">
    <source>
        <dbReference type="EMBL" id="KDR83588.1"/>
    </source>
</evidence>
<evidence type="ECO:0008006" key="3">
    <source>
        <dbReference type="Google" id="ProtNLM"/>
    </source>
</evidence>
<gene>
    <name evidence="1" type="ORF">GALMADRAFT_1338525</name>
</gene>
<evidence type="ECO:0000313" key="2">
    <source>
        <dbReference type="Proteomes" id="UP000027222"/>
    </source>
</evidence>
<sequence>RSCYKLTSFAFASDGCFTSSQQDPFLADDWTLCVHSQGWIYFYNPSLKVVTDQDIRRPEVLEMTENSYSQYPLSELSDGMEVHLHVQSRISLRKPESGNGISSFNLTINHNHCTASYDFDEVQDNNSTLLGPKRLNRCRRLYWNYLWNHPAHVPTPSRAIEDASDALTWFYTDNLISGTRSTVPFSKSECEELSRMVRELALSCNEKSIAKTVFLAWFLREVCSYRDAENWGQLTQRESQADRKQKLTPNQPSHHPPPIILAIINFIVNVLFFGIPHTYRAHVKITSEYRGRLSSVQKTWQDYIERLVREYSHFLLIVNSLVCYLGKVLTSFGSRLCSSREFITRFDLQN</sequence>
<feature type="non-terminal residue" evidence="1">
    <location>
        <position position="1"/>
    </location>
</feature>
<dbReference type="Proteomes" id="UP000027222">
    <property type="component" value="Unassembled WGS sequence"/>
</dbReference>
<protein>
    <recommendedName>
        <fullName evidence="3">WW domain-containing protein</fullName>
    </recommendedName>
</protein>
<organism evidence="1 2">
    <name type="scientific">Galerina marginata (strain CBS 339.88)</name>
    <dbReference type="NCBI Taxonomy" id="685588"/>
    <lineage>
        <taxon>Eukaryota</taxon>
        <taxon>Fungi</taxon>
        <taxon>Dikarya</taxon>
        <taxon>Basidiomycota</taxon>
        <taxon>Agaricomycotina</taxon>
        <taxon>Agaricomycetes</taxon>
        <taxon>Agaricomycetidae</taxon>
        <taxon>Agaricales</taxon>
        <taxon>Agaricineae</taxon>
        <taxon>Strophariaceae</taxon>
        <taxon>Galerina</taxon>
    </lineage>
</organism>
<dbReference type="EMBL" id="KL142368">
    <property type="protein sequence ID" value="KDR83588.1"/>
    <property type="molecule type" value="Genomic_DNA"/>
</dbReference>
<dbReference type="OrthoDB" id="3208379at2759"/>
<proteinExistence type="predicted"/>